<feature type="region of interest" description="Disordered" evidence="3">
    <location>
        <begin position="1"/>
        <end position="22"/>
    </location>
</feature>
<protein>
    <submittedName>
        <fullName evidence="4">Reversibly glycosylated polypeptide</fullName>
    </submittedName>
</protein>
<comment type="subcellular location">
    <subcellularLocation>
        <location evidence="1">Golgi apparatus</location>
    </subcellularLocation>
</comment>
<proteinExistence type="predicted"/>
<evidence type="ECO:0000256" key="1">
    <source>
        <dbReference type="ARBA" id="ARBA00004555"/>
    </source>
</evidence>
<dbReference type="SUPFAM" id="SSF53448">
    <property type="entry name" value="Nucleotide-diphospho-sugar transferases"/>
    <property type="match status" value="1"/>
</dbReference>
<reference evidence="4 5" key="1">
    <citation type="submission" date="2019-06" db="EMBL/GenBank/DDBJ databases">
        <title>Sequencing the genomes of 1000 actinobacteria strains.</title>
        <authorList>
            <person name="Klenk H.-P."/>
        </authorList>
    </citation>
    <scope>NUCLEOTIDE SEQUENCE [LARGE SCALE GENOMIC DNA]</scope>
    <source>
        <strain evidence="4 5">DSM 21776</strain>
    </source>
</reference>
<dbReference type="Proteomes" id="UP000320085">
    <property type="component" value="Unassembled WGS sequence"/>
</dbReference>
<sequence length="372" mass="41142">MTLSALPTLPSPADQTSRGAGSPSVCVVVPIPNDPPWELFDAIPPDIPIIVSDDSDGHLAPPPRDNVHYFDYAAQEAYAGSHYAAMPHKSAASRNIGHYIAWKEGFDVIIALDYDCQTRPGWFDTHLANLGRVEGAPGVRPVADNGWVNPITKSFDNGDTVYARGYPYEWRTPSLAETRTEPVTGEVALNLGVWDGILDLNGIDKLYAGEPGDPGVPDGPSRIALGNIPICGMNTAFVRELTPAYYFLPDLWVNGWQLSRHDDIWGGYVTKRLMDLRGDLLAYGGPVVGHTKQTRLERVVVLEQWMHLMSMPFYDIVDEAASRVEVGDYADMFGHFVEEYARGVESSSAPSHYREVYSQLGDWMTRWAAAFR</sequence>
<accession>A0A543PXM8</accession>
<dbReference type="Pfam" id="PF03214">
    <property type="entry name" value="RGP"/>
    <property type="match status" value="1"/>
</dbReference>
<evidence type="ECO:0000313" key="5">
    <source>
        <dbReference type="Proteomes" id="UP000320085"/>
    </source>
</evidence>
<dbReference type="InterPro" id="IPR037595">
    <property type="entry name" value="RGP_fam"/>
</dbReference>
<dbReference type="AlphaFoldDB" id="A0A543PXM8"/>
<dbReference type="InterPro" id="IPR029044">
    <property type="entry name" value="Nucleotide-diphossugar_trans"/>
</dbReference>
<dbReference type="RefSeq" id="WP_141821713.1">
    <property type="nucleotide sequence ID" value="NZ_BAAAQC010000013.1"/>
</dbReference>
<name>A0A543PXM8_9MICO</name>
<evidence type="ECO:0000313" key="4">
    <source>
        <dbReference type="EMBL" id="TQN48826.1"/>
    </source>
</evidence>
<dbReference type="EMBL" id="VFQF01000001">
    <property type="protein sequence ID" value="TQN48826.1"/>
    <property type="molecule type" value="Genomic_DNA"/>
</dbReference>
<evidence type="ECO:0000256" key="3">
    <source>
        <dbReference type="SAM" id="MobiDB-lite"/>
    </source>
</evidence>
<organism evidence="4 5">
    <name type="scientific">Humibacillus xanthopallidus</name>
    <dbReference type="NCBI Taxonomy" id="412689"/>
    <lineage>
        <taxon>Bacteria</taxon>
        <taxon>Bacillati</taxon>
        <taxon>Actinomycetota</taxon>
        <taxon>Actinomycetes</taxon>
        <taxon>Micrococcales</taxon>
        <taxon>Intrasporangiaceae</taxon>
        <taxon>Humibacillus</taxon>
    </lineage>
</organism>
<keyword evidence="2" id="KW-0333">Golgi apparatus</keyword>
<dbReference type="OrthoDB" id="446056at2"/>
<comment type="caution">
    <text evidence="4">The sequence shown here is derived from an EMBL/GenBank/DDBJ whole genome shotgun (WGS) entry which is preliminary data.</text>
</comment>
<evidence type="ECO:0000256" key="2">
    <source>
        <dbReference type="ARBA" id="ARBA00023034"/>
    </source>
</evidence>
<gene>
    <name evidence="4" type="ORF">FHX52_1979</name>
</gene>